<gene>
    <name evidence="3" type="ORF">GGX14DRAFT_408874</name>
</gene>
<evidence type="ECO:0000259" key="2">
    <source>
        <dbReference type="Pfam" id="PF20151"/>
    </source>
</evidence>
<comment type="caution">
    <text evidence="3">The sequence shown here is derived from an EMBL/GenBank/DDBJ whole genome shotgun (WGS) entry which is preliminary data.</text>
</comment>
<feature type="region of interest" description="Disordered" evidence="1">
    <location>
        <begin position="18"/>
        <end position="81"/>
    </location>
</feature>
<evidence type="ECO:0000256" key="1">
    <source>
        <dbReference type="SAM" id="MobiDB-lite"/>
    </source>
</evidence>
<proteinExistence type="predicted"/>
<dbReference type="AlphaFoldDB" id="A0AAD6Y0W7"/>
<sequence>MGRKKHFRLEAAARVRQSRHFSSATIQYSPIQPPGPTLRGRDRMDKPGSGQKVQFSPIQVSPEGRRRVMDEPHGPSGTPLNSYGHLGCDECTLSYPSPIRQFDPSAKPGISRQVPKCLCDPVTYEILCMDFGPLPVTITSQAPEESRVAVECAAFMGLVPMILRVHYQISENHASHQPSINTTRMALAGSTFVVQSCTPSPWTSQMTLSWIPLHLPRILLLIHDHTLTLATEVRFIWGTKIRASTCWFLALRYLGLGLNIATCVLYFAELSFETYIRTICSQSCTKMQLAWKALGTSSEILVECTLIMRVFAMHGRNWWILYLYCTTDRLNVTVGHYQGWTTTDNVGAGDQRGLTRYRMLRIGGAWSFQIACDILVFLFTARRAYVERDTYPRIITIVNAANLGTFYRLHRAAHAADAQCARGGSCGDARRGSEDDRPGDA</sequence>
<feature type="compositionally biased region" description="Polar residues" evidence="1">
    <location>
        <begin position="20"/>
        <end position="30"/>
    </location>
</feature>
<keyword evidence="4" id="KW-1185">Reference proteome</keyword>
<name>A0AAD6Y0W7_9AGAR</name>
<evidence type="ECO:0000313" key="4">
    <source>
        <dbReference type="Proteomes" id="UP001219525"/>
    </source>
</evidence>
<dbReference type="EMBL" id="JARJCW010000180">
    <property type="protein sequence ID" value="KAJ7189365.1"/>
    <property type="molecule type" value="Genomic_DNA"/>
</dbReference>
<dbReference type="Pfam" id="PF20151">
    <property type="entry name" value="DUF6533"/>
    <property type="match status" value="1"/>
</dbReference>
<feature type="compositionally biased region" description="Basic and acidic residues" evidence="1">
    <location>
        <begin position="428"/>
        <end position="441"/>
    </location>
</feature>
<dbReference type="InterPro" id="IPR045340">
    <property type="entry name" value="DUF6533"/>
</dbReference>
<dbReference type="Proteomes" id="UP001219525">
    <property type="component" value="Unassembled WGS sequence"/>
</dbReference>
<feature type="compositionally biased region" description="Basic and acidic residues" evidence="1">
    <location>
        <begin position="63"/>
        <end position="73"/>
    </location>
</feature>
<evidence type="ECO:0000313" key="3">
    <source>
        <dbReference type="EMBL" id="KAJ7189365.1"/>
    </source>
</evidence>
<reference evidence="3" key="1">
    <citation type="submission" date="2023-03" db="EMBL/GenBank/DDBJ databases">
        <title>Massive genome expansion in bonnet fungi (Mycena s.s.) driven by repeated elements and novel gene families across ecological guilds.</title>
        <authorList>
            <consortium name="Lawrence Berkeley National Laboratory"/>
            <person name="Harder C.B."/>
            <person name="Miyauchi S."/>
            <person name="Viragh M."/>
            <person name="Kuo A."/>
            <person name="Thoen E."/>
            <person name="Andreopoulos B."/>
            <person name="Lu D."/>
            <person name="Skrede I."/>
            <person name="Drula E."/>
            <person name="Henrissat B."/>
            <person name="Morin E."/>
            <person name="Kohler A."/>
            <person name="Barry K."/>
            <person name="LaButti K."/>
            <person name="Morin E."/>
            <person name="Salamov A."/>
            <person name="Lipzen A."/>
            <person name="Mereny Z."/>
            <person name="Hegedus B."/>
            <person name="Baldrian P."/>
            <person name="Stursova M."/>
            <person name="Weitz H."/>
            <person name="Taylor A."/>
            <person name="Grigoriev I.V."/>
            <person name="Nagy L.G."/>
            <person name="Martin F."/>
            <person name="Kauserud H."/>
        </authorList>
    </citation>
    <scope>NUCLEOTIDE SEQUENCE</scope>
    <source>
        <strain evidence="3">9144</strain>
    </source>
</reference>
<accession>A0AAD6Y0W7</accession>
<feature type="domain" description="DUF6533" evidence="2">
    <location>
        <begin position="220"/>
        <end position="256"/>
    </location>
</feature>
<organism evidence="3 4">
    <name type="scientific">Mycena pura</name>
    <dbReference type="NCBI Taxonomy" id="153505"/>
    <lineage>
        <taxon>Eukaryota</taxon>
        <taxon>Fungi</taxon>
        <taxon>Dikarya</taxon>
        <taxon>Basidiomycota</taxon>
        <taxon>Agaricomycotina</taxon>
        <taxon>Agaricomycetes</taxon>
        <taxon>Agaricomycetidae</taxon>
        <taxon>Agaricales</taxon>
        <taxon>Marasmiineae</taxon>
        <taxon>Mycenaceae</taxon>
        <taxon>Mycena</taxon>
    </lineage>
</organism>
<protein>
    <recommendedName>
        <fullName evidence="2">DUF6533 domain-containing protein</fullName>
    </recommendedName>
</protein>
<feature type="region of interest" description="Disordered" evidence="1">
    <location>
        <begin position="421"/>
        <end position="441"/>
    </location>
</feature>